<keyword evidence="6 19" id="KW-0812">Transmembrane</keyword>
<dbReference type="Proteomes" id="UP000637720">
    <property type="component" value="Unassembled WGS sequence"/>
</dbReference>
<accession>A0A8J3BEM1</accession>
<evidence type="ECO:0000256" key="3">
    <source>
        <dbReference type="ARBA" id="ARBA00022475"/>
    </source>
</evidence>
<evidence type="ECO:0000313" key="21">
    <source>
        <dbReference type="Proteomes" id="UP000637720"/>
    </source>
</evidence>
<keyword evidence="18" id="KW-0460">Magnesium</keyword>
<feature type="transmembrane region" description="Helical" evidence="19">
    <location>
        <begin position="156"/>
        <end position="183"/>
    </location>
</feature>
<keyword evidence="9 17" id="KW-0067">ATP-binding</keyword>
<keyword evidence="8" id="KW-0418">Kinase</keyword>
<dbReference type="RefSeq" id="WP_229725824.1">
    <property type="nucleotide sequence ID" value="NZ_BMOF01000043.1"/>
</dbReference>
<keyword evidence="5" id="KW-0808">Transferase</keyword>
<feature type="binding site" evidence="17">
    <location>
        <position position="72"/>
    </location>
    <ligand>
        <name>ATP</name>
        <dbReference type="ChEBI" id="CHEBI:30616"/>
    </ligand>
</feature>
<feature type="binding site" evidence="16">
    <location>
        <begin position="9"/>
        <end position="14"/>
    </location>
    <ligand>
        <name>substrate</name>
    </ligand>
</feature>
<dbReference type="GO" id="GO:0005886">
    <property type="term" value="C:plasma membrane"/>
    <property type="evidence" value="ECO:0007669"/>
    <property type="project" value="UniProtKB-SubCell"/>
</dbReference>
<feature type="transmembrane region" description="Helical" evidence="19">
    <location>
        <begin position="189"/>
        <end position="211"/>
    </location>
</feature>
<feature type="binding site" evidence="18">
    <location>
        <position position="72"/>
    </location>
    <ligand>
        <name>a divalent metal cation</name>
        <dbReference type="ChEBI" id="CHEBI:60240"/>
    </ligand>
</feature>
<dbReference type="GO" id="GO:0046872">
    <property type="term" value="F:metal ion binding"/>
    <property type="evidence" value="ECO:0007669"/>
    <property type="project" value="UniProtKB-KW"/>
</dbReference>
<keyword evidence="13" id="KW-0594">Phospholipid biosynthesis</keyword>
<feature type="transmembrane region" description="Helical" evidence="19">
    <location>
        <begin position="132"/>
        <end position="149"/>
    </location>
</feature>
<keyword evidence="7 17" id="KW-0547">Nucleotide-binding</keyword>
<dbReference type="InterPro" id="IPR000829">
    <property type="entry name" value="DAGK"/>
</dbReference>
<evidence type="ECO:0000256" key="17">
    <source>
        <dbReference type="PIRSR" id="PIRSR600829-3"/>
    </source>
</evidence>
<evidence type="ECO:0000256" key="4">
    <source>
        <dbReference type="ARBA" id="ARBA00022516"/>
    </source>
</evidence>
<organism evidence="20 21">
    <name type="scientific">Calditerricola satsumensis</name>
    <dbReference type="NCBI Taxonomy" id="373054"/>
    <lineage>
        <taxon>Bacteria</taxon>
        <taxon>Bacillati</taxon>
        <taxon>Bacillota</taxon>
        <taxon>Bacilli</taxon>
        <taxon>Bacillales</taxon>
        <taxon>Bacillaceae</taxon>
        <taxon>Calditerricola</taxon>
    </lineage>
</organism>
<feature type="binding site" evidence="17">
    <location>
        <begin position="90"/>
        <end position="91"/>
    </location>
    <ligand>
        <name>ATP</name>
        <dbReference type="ChEBI" id="CHEBI:30616"/>
    </ligand>
</feature>
<evidence type="ECO:0000256" key="16">
    <source>
        <dbReference type="PIRSR" id="PIRSR600829-2"/>
    </source>
</evidence>
<reference evidence="20" key="1">
    <citation type="journal article" date="2014" name="Int. J. Syst. Evol. Microbiol.">
        <title>Complete genome sequence of Corynebacterium casei LMG S-19264T (=DSM 44701T), isolated from a smear-ripened cheese.</title>
        <authorList>
            <consortium name="US DOE Joint Genome Institute (JGI-PGF)"/>
            <person name="Walter F."/>
            <person name="Albersmeier A."/>
            <person name="Kalinowski J."/>
            <person name="Ruckert C."/>
        </authorList>
    </citation>
    <scope>NUCLEOTIDE SEQUENCE</scope>
    <source>
        <strain evidence="20">JCM 14719</strain>
    </source>
</reference>
<evidence type="ECO:0000256" key="15">
    <source>
        <dbReference type="PIRSR" id="PIRSR600829-1"/>
    </source>
</evidence>
<dbReference type="GO" id="GO:0016301">
    <property type="term" value="F:kinase activity"/>
    <property type="evidence" value="ECO:0007669"/>
    <property type="project" value="UniProtKB-KW"/>
</dbReference>
<feature type="transmembrane region" description="Helical" evidence="19">
    <location>
        <begin position="92"/>
        <end position="112"/>
    </location>
</feature>
<evidence type="ECO:0000256" key="10">
    <source>
        <dbReference type="ARBA" id="ARBA00022989"/>
    </source>
</evidence>
<dbReference type="CDD" id="cd14265">
    <property type="entry name" value="UDPK_IM_like"/>
    <property type="match status" value="1"/>
</dbReference>
<sequence>MAQRSPVAALRRAWEGIGAAVRAERNMRVHVAVASAVLVPFLFVPFPEAAFWRVVTAVALVMSFELANTAIERAVDLATSRCHPLAKVAKDAAAGAVLVVAGYAVLCGLLVFGPPLWQWATGGVWPYRDLHVLVVACAAIALAALWSALPLVDGRALWGTGLVTALGGVWIAAGLLVLVSLWAWQKKGWRALGTVVLGGALGILLGIGVSIHV</sequence>
<gene>
    <name evidence="20" type="ORF">GCM10007043_18790</name>
</gene>
<keyword evidence="3" id="KW-1003">Cell membrane</keyword>
<evidence type="ECO:0000256" key="18">
    <source>
        <dbReference type="PIRSR" id="PIRSR600829-4"/>
    </source>
</evidence>
<keyword evidence="10 19" id="KW-1133">Transmembrane helix</keyword>
<evidence type="ECO:0000256" key="7">
    <source>
        <dbReference type="ARBA" id="ARBA00022741"/>
    </source>
</evidence>
<dbReference type="InterPro" id="IPR033717">
    <property type="entry name" value="UDPK"/>
</dbReference>
<feature type="transmembrane region" description="Helical" evidence="19">
    <location>
        <begin position="27"/>
        <end position="44"/>
    </location>
</feature>
<keyword evidence="14" id="KW-1208">Phospholipid metabolism</keyword>
<reference evidence="20" key="2">
    <citation type="submission" date="2020-09" db="EMBL/GenBank/DDBJ databases">
        <authorList>
            <person name="Sun Q."/>
            <person name="Ohkuma M."/>
        </authorList>
    </citation>
    <scope>NUCLEOTIDE SEQUENCE</scope>
    <source>
        <strain evidence="20">JCM 14719</strain>
    </source>
</reference>
<dbReference type="EMBL" id="BMOF01000043">
    <property type="protein sequence ID" value="GGK04987.1"/>
    <property type="molecule type" value="Genomic_DNA"/>
</dbReference>
<evidence type="ECO:0000256" key="9">
    <source>
        <dbReference type="ARBA" id="ARBA00022840"/>
    </source>
</evidence>
<feature type="active site" description="Proton acceptor" evidence="15">
    <location>
        <position position="65"/>
    </location>
</feature>
<comment type="similarity">
    <text evidence="2">Belongs to the bacterial diacylglycerol kinase family.</text>
</comment>
<comment type="caution">
    <text evidence="20">The sequence shown here is derived from an EMBL/GenBank/DDBJ whole genome shotgun (WGS) entry which is preliminary data.</text>
</comment>
<evidence type="ECO:0000256" key="19">
    <source>
        <dbReference type="SAM" id="Phobius"/>
    </source>
</evidence>
<dbReference type="GO" id="GO:0008654">
    <property type="term" value="P:phospholipid biosynthetic process"/>
    <property type="evidence" value="ECO:0007669"/>
    <property type="project" value="UniProtKB-KW"/>
</dbReference>
<protein>
    <recommendedName>
        <fullName evidence="22">Diacylglycerol kinase</fullName>
    </recommendedName>
</protein>
<evidence type="ECO:0000256" key="14">
    <source>
        <dbReference type="ARBA" id="ARBA00023264"/>
    </source>
</evidence>
<dbReference type="AlphaFoldDB" id="A0A8J3BEM1"/>
<comment type="subcellular location">
    <subcellularLocation>
        <location evidence="1">Cell membrane</location>
        <topology evidence="1">Multi-pass membrane protein</topology>
    </subcellularLocation>
</comment>
<dbReference type="InterPro" id="IPR036945">
    <property type="entry name" value="DAGK_sf"/>
</dbReference>
<keyword evidence="18" id="KW-0479">Metal-binding</keyword>
<feature type="binding site" evidence="17">
    <location>
        <position position="24"/>
    </location>
    <ligand>
        <name>ATP</name>
        <dbReference type="ChEBI" id="CHEBI:30616"/>
    </ligand>
</feature>
<evidence type="ECO:0008006" key="22">
    <source>
        <dbReference type="Google" id="ProtNLM"/>
    </source>
</evidence>
<evidence type="ECO:0000256" key="11">
    <source>
        <dbReference type="ARBA" id="ARBA00023098"/>
    </source>
</evidence>
<evidence type="ECO:0000256" key="6">
    <source>
        <dbReference type="ARBA" id="ARBA00022692"/>
    </source>
</evidence>
<proteinExistence type="inferred from homology"/>
<evidence type="ECO:0000256" key="13">
    <source>
        <dbReference type="ARBA" id="ARBA00023209"/>
    </source>
</evidence>
<name>A0A8J3BEM1_9BACI</name>
<evidence type="ECO:0000313" key="20">
    <source>
        <dbReference type="EMBL" id="GGK04987.1"/>
    </source>
</evidence>
<feature type="binding site" evidence="18">
    <location>
        <position position="24"/>
    </location>
    <ligand>
        <name>a divalent metal cation</name>
        <dbReference type="ChEBI" id="CHEBI:60240"/>
    </ligand>
</feature>
<keyword evidence="12 19" id="KW-0472">Membrane</keyword>
<evidence type="ECO:0000256" key="2">
    <source>
        <dbReference type="ARBA" id="ARBA00005967"/>
    </source>
</evidence>
<comment type="cofactor">
    <cofactor evidence="18">
        <name>Mg(2+)</name>
        <dbReference type="ChEBI" id="CHEBI:18420"/>
    </cofactor>
    <text evidence="18">Mn(2+), Zn(2+), Cd(2+) and Co(2+) support activity to lesser extents.</text>
</comment>
<evidence type="ECO:0000256" key="1">
    <source>
        <dbReference type="ARBA" id="ARBA00004651"/>
    </source>
</evidence>
<dbReference type="PANTHER" id="PTHR34299:SF1">
    <property type="entry name" value="DIACYLGLYCEROL KINASE"/>
    <property type="match status" value="1"/>
</dbReference>
<dbReference type="PANTHER" id="PTHR34299">
    <property type="entry name" value="DIACYLGLYCEROL KINASE"/>
    <property type="match status" value="1"/>
</dbReference>
<keyword evidence="21" id="KW-1185">Reference proteome</keyword>
<evidence type="ECO:0000256" key="8">
    <source>
        <dbReference type="ARBA" id="ARBA00022777"/>
    </source>
</evidence>
<dbReference type="Pfam" id="PF01219">
    <property type="entry name" value="DAGK_prokar"/>
    <property type="match status" value="1"/>
</dbReference>
<dbReference type="GO" id="GO:0005524">
    <property type="term" value="F:ATP binding"/>
    <property type="evidence" value="ECO:0007669"/>
    <property type="project" value="UniProtKB-KW"/>
</dbReference>
<evidence type="ECO:0000256" key="5">
    <source>
        <dbReference type="ARBA" id="ARBA00022679"/>
    </source>
</evidence>
<dbReference type="Gene3D" id="1.10.287.3610">
    <property type="match status" value="1"/>
</dbReference>
<evidence type="ECO:0000256" key="12">
    <source>
        <dbReference type="ARBA" id="ARBA00023136"/>
    </source>
</evidence>
<keyword evidence="4" id="KW-0444">Lipid biosynthesis</keyword>
<feature type="binding site" evidence="16">
    <location>
        <position position="65"/>
    </location>
    <ligand>
        <name>substrate</name>
    </ligand>
</feature>
<keyword evidence="11" id="KW-0443">Lipid metabolism</keyword>